<evidence type="ECO:0000313" key="1">
    <source>
        <dbReference type="EMBL" id="SDW34226.1"/>
    </source>
</evidence>
<dbReference type="InterPro" id="IPR044000">
    <property type="entry name" value="Phage_tube_2"/>
</dbReference>
<evidence type="ECO:0008006" key="3">
    <source>
        <dbReference type="Google" id="ProtNLM"/>
    </source>
</evidence>
<dbReference type="Pfam" id="PF18906">
    <property type="entry name" value="Phage_tube_2"/>
    <property type="match status" value="1"/>
</dbReference>
<protein>
    <recommendedName>
        <fullName evidence="3">Phage tail protein</fullName>
    </recommendedName>
</protein>
<dbReference type="OrthoDB" id="7325655at2"/>
<keyword evidence="2" id="KW-1185">Reference proteome</keyword>
<organism evidence="1 2">
    <name type="scientific">Paracoccus sanguinis</name>
    <dbReference type="NCBI Taxonomy" id="1545044"/>
    <lineage>
        <taxon>Bacteria</taxon>
        <taxon>Pseudomonadati</taxon>
        <taxon>Pseudomonadota</taxon>
        <taxon>Alphaproteobacteria</taxon>
        <taxon>Rhodobacterales</taxon>
        <taxon>Paracoccaceae</taxon>
        <taxon>Paracoccus</taxon>
    </lineage>
</organism>
<gene>
    <name evidence="1" type="ORF">SAMN05444276_101707</name>
</gene>
<evidence type="ECO:0000313" key="2">
    <source>
        <dbReference type="Proteomes" id="UP000182944"/>
    </source>
</evidence>
<dbReference type="RefSeq" id="WP_036730590.1">
    <property type="nucleotide sequence ID" value="NZ_FNNA01000001.1"/>
</dbReference>
<dbReference type="STRING" id="1545044.SAMN05444276_101707"/>
<dbReference type="Proteomes" id="UP000182944">
    <property type="component" value="Unassembled WGS sequence"/>
</dbReference>
<reference evidence="2" key="1">
    <citation type="submission" date="2016-10" db="EMBL/GenBank/DDBJ databases">
        <authorList>
            <person name="Varghese N."/>
            <person name="Submissions S."/>
        </authorList>
    </citation>
    <scope>NUCLEOTIDE SEQUENCE [LARGE SCALE GENOMIC DNA]</scope>
    <source>
        <strain evidence="2">DSM 29303</strain>
    </source>
</reference>
<accession>A0A1H2SRH7</accession>
<name>A0A1H2SRH7_9RHOB</name>
<proteinExistence type="predicted"/>
<sequence>MGIRLKNKLAILVKRETTYGTSAAPAAADAVLVTNPQLNILEAEEVSRDLILPYLGNQGVVLTGKHATIEFEVEVAGAGAAGTVPKYGTLLRVCGMAETVSAGVSVSYTIVETGVESATLHFNNDGVQHVMLGCRGTFTVNFAPKALPRFRFKLTGLFGTVTDAAMPTVSQAGWTAPLEASSANTTFTLHGIPGVAESLSIDLGNTVVPRFLIGSESVLISDRKTVGQAVLEARLIAEANWIGKAVSRERGAMALIHGGAAGNIVAFNAPAVEIGRPTQGDTDGIANYSLPLSFVPVTGRDELSIVVR</sequence>
<dbReference type="AlphaFoldDB" id="A0A1H2SRH7"/>
<dbReference type="EMBL" id="FNNA01000001">
    <property type="protein sequence ID" value="SDW34226.1"/>
    <property type="molecule type" value="Genomic_DNA"/>
</dbReference>